<evidence type="ECO:0000313" key="4">
    <source>
        <dbReference type="EMBL" id="KIM30222.1"/>
    </source>
</evidence>
<dbReference type="InterPro" id="IPR013087">
    <property type="entry name" value="Znf_C2H2_type"/>
</dbReference>
<feature type="domain" description="C2H2-type" evidence="3">
    <location>
        <begin position="303"/>
        <end position="336"/>
    </location>
</feature>
<dbReference type="Gene3D" id="3.30.160.60">
    <property type="entry name" value="Classic Zinc Finger"/>
    <property type="match status" value="1"/>
</dbReference>
<dbReference type="OrthoDB" id="427030at2759"/>
<sequence>MDGSLQPRRDANSIIPANDTHTTDTTYAHNGPTNAMNPYGTSYPFQNTIPPLGLNQIIAAYSSSQQSMQMTNTSPAFTNSPTIFSPATPIYMGQSPSLSTPIKSPYSPNSPAFGENPSLFSSLGAGRLDSGWNPMSSPHSHGGDLHYSTSSTHGLHPEAHNPDSSHSMSNPINAFNTTPPVPGTRPWLQSRLTNLSPNQRSEVESRFEAWLHDPDRQILVVNILCDWFEQEKQPRKEDLLKFYQAKLGVTEDGSRSRGGKGGQGARGGAIGYACEWPGCGKELSGRTDRVHEDALNHLNIKIFACDANDCNASFLRKNELNRHVKSCKFQHPNTNALFLTMPSTPMASTSRQTTSRSASNRPARRNTRSFRGVSADISPSTSGRDSPLVPRMTDSFQPFLPQGHFQPMNQHTPQMSLFGNMADAQMIFHGHNTQQQQPPASAPPTLLQGQAQAQAHARHHHSRNNSSSQQQQESLVAGNSSGINAGDLNPMAAYADQVCPPHGYHG</sequence>
<feature type="compositionally biased region" description="Polar residues" evidence="2">
    <location>
        <begin position="164"/>
        <end position="178"/>
    </location>
</feature>
<evidence type="ECO:0000256" key="2">
    <source>
        <dbReference type="SAM" id="MobiDB-lite"/>
    </source>
</evidence>
<evidence type="ECO:0000259" key="3">
    <source>
        <dbReference type="PROSITE" id="PS50157"/>
    </source>
</evidence>
<dbReference type="AlphaFoldDB" id="A0A0C2XMN9"/>
<gene>
    <name evidence="4" type="ORF">M408DRAFT_295359</name>
</gene>
<keyword evidence="5" id="KW-1185">Reference proteome</keyword>
<dbReference type="PROSITE" id="PS50157">
    <property type="entry name" value="ZINC_FINGER_C2H2_2"/>
    <property type="match status" value="1"/>
</dbReference>
<feature type="compositionally biased region" description="Low complexity" evidence="2">
    <location>
        <begin position="347"/>
        <end position="361"/>
    </location>
</feature>
<dbReference type="Proteomes" id="UP000054097">
    <property type="component" value="Unassembled WGS sequence"/>
</dbReference>
<accession>A0A0C2XMN9</accession>
<reference evidence="4 5" key="1">
    <citation type="submission" date="2014-04" db="EMBL/GenBank/DDBJ databases">
        <authorList>
            <consortium name="DOE Joint Genome Institute"/>
            <person name="Kuo A."/>
            <person name="Zuccaro A."/>
            <person name="Kohler A."/>
            <person name="Nagy L.G."/>
            <person name="Floudas D."/>
            <person name="Copeland A."/>
            <person name="Barry K.W."/>
            <person name="Cichocki N."/>
            <person name="Veneault-Fourrey C."/>
            <person name="LaButti K."/>
            <person name="Lindquist E.A."/>
            <person name="Lipzen A."/>
            <person name="Lundell T."/>
            <person name="Morin E."/>
            <person name="Murat C."/>
            <person name="Sun H."/>
            <person name="Tunlid A."/>
            <person name="Henrissat B."/>
            <person name="Grigoriev I.V."/>
            <person name="Hibbett D.S."/>
            <person name="Martin F."/>
            <person name="Nordberg H.P."/>
            <person name="Cantor M.N."/>
            <person name="Hua S.X."/>
        </authorList>
    </citation>
    <scope>NUCLEOTIDE SEQUENCE [LARGE SCALE GENOMIC DNA]</scope>
    <source>
        <strain evidence="4 5">MAFF 305830</strain>
    </source>
</reference>
<keyword evidence="1" id="KW-0862">Zinc</keyword>
<reference evidence="5" key="2">
    <citation type="submission" date="2015-01" db="EMBL/GenBank/DDBJ databases">
        <title>Evolutionary Origins and Diversification of the Mycorrhizal Mutualists.</title>
        <authorList>
            <consortium name="DOE Joint Genome Institute"/>
            <consortium name="Mycorrhizal Genomics Consortium"/>
            <person name="Kohler A."/>
            <person name="Kuo A."/>
            <person name="Nagy L.G."/>
            <person name="Floudas D."/>
            <person name="Copeland A."/>
            <person name="Barry K.W."/>
            <person name="Cichocki N."/>
            <person name="Veneault-Fourrey C."/>
            <person name="LaButti K."/>
            <person name="Lindquist E.A."/>
            <person name="Lipzen A."/>
            <person name="Lundell T."/>
            <person name="Morin E."/>
            <person name="Murat C."/>
            <person name="Riley R."/>
            <person name="Ohm R."/>
            <person name="Sun H."/>
            <person name="Tunlid A."/>
            <person name="Henrissat B."/>
            <person name="Grigoriev I.V."/>
            <person name="Hibbett D.S."/>
            <person name="Martin F."/>
        </authorList>
    </citation>
    <scope>NUCLEOTIDE SEQUENCE [LARGE SCALE GENOMIC DNA]</scope>
    <source>
        <strain evidence="5">MAFF 305830</strain>
    </source>
</reference>
<dbReference type="HOGENOM" id="CLU_538804_0_0_1"/>
<dbReference type="InterPro" id="IPR036236">
    <property type="entry name" value="Znf_C2H2_sf"/>
</dbReference>
<feature type="compositionally biased region" description="Polar residues" evidence="2">
    <location>
        <begin position="19"/>
        <end position="33"/>
    </location>
</feature>
<protein>
    <recommendedName>
        <fullName evidence="3">C2H2-type domain-containing protein</fullName>
    </recommendedName>
</protein>
<dbReference type="SUPFAM" id="SSF57667">
    <property type="entry name" value="beta-beta-alpha zinc fingers"/>
    <property type="match status" value="1"/>
</dbReference>
<evidence type="ECO:0000313" key="5">
    <source>
        <dbReference type="Proteomes" id="UP000054097"/>
    </source>
</evidence>
<feature type="region of interest" description="Disordered" evidence="2">
    <location>
        <begin position="431"/>
        <end position="488"/>
    </location>
</feature>
<feature type="region of interest" description="Disordered" evidence="2">
    <location>
        <begin position="344"/>
        <end position="414"/>
    </location>
</feature>
<feature type="region of interest" description="Disordered" evidence="2">
    <location>
        <begin position="131"/>
        <end position="181"/>
    </location>
</feature>
<organism evidence="4 5">
    <name type="scientific">Serendipita vermifera MAFF 305830</name>
    <dbReference type="NCBI Taxonomy" id="933852"/>
    <lineage>
        <taxon>Eukaryota</taxon>
        <taxon>Fungi</taxon>
        <taxon>Dikarya</taxon>
        <taxon>Basidiomycota</taxon>
        <taxon>Agaricomycotina</taxon>
        <taxon>Agaricomycetes</taxon>
        <taxon>Sebacinales</taxon>
        <taxon>Serendipitaceae</taxon>
        <taxon>Serendipita</taxon>
    </lineage>
</organism>
<feature type="compositionally biased region" description="Polar residues" evidence="2">
    <location>
        <begin position="473"/>
        <end position="483"/>
    </location>
</feature>
<keyword evidence="1" id="KW-0479">Metal-binding</keyword>
<feature type="region of interest" description="Disordered" evidence="2">
    <location>
        <begin position="1"/>
        <end position="33"/>
    </location>
</feature>
<dbReference type="GO" id="GO:0008270">
    <property type="term" value="F:zinc ion binding"/>
    <property type="evidence" value="ECO:0007669"/>
    <property type="project" value="UniProtKB-KW"/>
</dbReference>
<keyword evidence="1" id="KW-0863">Zinc-finger</keyword>
<name>A0A0C2XMN9_SERVB</name>
<evidence type="ECO:0000256" key="1">
    <source>
        <dbReference type="PROSITE-ProRule" id="PRU00042"/>
    </source>
</evidence>
<proteinExistence type="predicted"/>
<feature type="compositionally biased region" description="Low complexity" evidence="2">
    <location>
        <begin position="433"/>
        <end position="455"/>
    </location>
</feature>
<dbReference type="EMBL" id="KN824285">
    <property type="protein sequence ID" value="KIM30222.1"/>
    <property type="molecule type" value="Genomic_DNA"/>
</dbReference>